<accession>A0ABW5TP87</accession>
<dbReference type="Proteomes" id="UP001597546">
    <property type="component" value="Unassembled WGS sequence"/>
</dbReference>
<reference evidence="3" key="1">
    <citation type="journal article" date="2019" name="Int. J. Syst. Evol. Microbiol.">
        <title>The Global Catalogue of Microorganisms (GCM) 10K type strain sequencing project: providing services to taxonomists for standard genome sequencing and annotation.</title>
        <authorList>
            <consortium name="The Broad Institute Genomics Platform"/>
            <consortium name="The Broad Institute Genome Sequencing Center for Infectious Disease"/>
            <person name="Wu L."/>
            <person name="Ma J."/>
        </authorList>
    </citation>
    <scope>NUCLEOTIDE SEQUENCE [LARGE SCALE GENOMIC DNA]</scope>
    <source>
        <strain evidence="3">KCTC 42456</strain>
    </source>
</reference>
<name>A0ABW5TP87_9SPHI</name>
<dbReference type="EMBL" id="JBHULV010000014">
    <property type="protein sequence ID" value="MFD2731081.1"/>
    <property type="molecule type" value="Genomic_DNA"/>
</dbReference>
<dbReference type="Gene3D" id="3.40.30.10">
    <property type="entry name" value="Glutaredoxin"/>
    <property type="match status" value="1"/>
</dbReference>
<dbReference type="SUPFAM" id="SSF52833">
    <property type="entry name" value="Thioredoxin-like"/>
    <property type="match status" value="1"/>
</dbReference>
<gene>
    <name evidence="2" type="ORF">ACFSSE_05130</name>
</gene>
<protein>
    <recommendedName>
        <fullName evidence="4">AhpC/TSA family protein</fullName>
    </recommendedName>
</protein>
<keyword evidence="1" id="KW-1133">Transmembrane helix</keyword>
<evidence type="ECO:0000313" key="2">
    <source>
        <dbReference type="EMBL" id="MFD2731081.1"/>
    </source>
</evidence>
<keyword evidence="1" id="KW-0472">Membrane</keyword>
<keyword evidence="1" id="KW-0812">Transmembrane</keyword>
<sequence length="676" mass="76297">MRFLYPVGQLCPNFHKRYFQIYHNSALIIVAVKNYFLTLKRIVNIKDPLSSDSGGTACPVVNYHGVGYRTNRLKVESLRLKAVVQLSKKQLTWGLPQPALHKADALGFAMTVGGEAVILNCSNSVKSSIPKSNKHSLTENSALFYAVVMHKLKHWLCSRKRSGGFFWLLFSATGKKLLAFPPAMRRGDYSLQNNYQNEENRKPSQQQLTRRPFDSAQGDAIGGMGVPLKKLQYNRKHKHQLLRPSIVMSLLMMVVVVVIGGKRTKAQTKPLQIGDTIPEAVWNMPLSVLNQADGKTTLRLKDNRAKTLLLVFCNTGCKITRHQLLGIDSLQQVFAEKLQVVCIAQEEKTVALNFLQQDSLMGNFKLPLVKSHPLLSAYFPHQINPHVIWIKGGKLKGRSAAEYVTAKNLRTLLNEDRLAVPLKIDRDDFKLGKNSVLDEERSSTFYSVLRPYLAGVTPSFKVWIDSTQESIHTQIINYPAYRIYLMALNKFLGMPANQMLWEVANRADFQYQEDTGFADSWNRKHSYCYESVLPLATPVAARLDKICKDLDLALGLHGRLALRDTLVWRLVKTGTLPVSKGGKAINTLHNSKTAEKTLRNAGLKTLVYEMNKYEENPPVIDGTGFKGKVDMDLYIPSFTDFYALQAELASHHLKLEQVRLPVTFFILTENKLKPTK</sequence>
<dbReference type="RefSeq" id="WP_379041917.1">
    <property type="nucleotide sequence ID" value="NZ_JBHSKW010000018.1"/>
</dbReference>
<organism evidence="2 3">
    <name type="scientific">Pedobacter alpinus</name>
    <dbReference type="NCBI Taxonomy" id="1590643"/>
    <lineage>
        <taxon>Bacteria</taxon>
        <taxon>Pseudomonadati</taxon>
        <taxon>Bacteroidota</taxon>
        <taxon>Sphingobacteriia</taxon>
        <taxon>Sphingobacteriales</taxon>
        <taxon>Sphingobacteriaceae</taxon>
        <taxon>Pedobacter</taxon>
    </lineage>
</organism>
<feature type="transmembrane region" description="Helical" evidence="1">
    <location>
        <begin position="20"/>
        <end position="37"/>
    </location>
</feature>
<feature type="transmembrane region" description="Helical" evidence="1">
    <location>
        <begin position="241"/>
        <end position="261"/>
    </location>
</feature>
<keyword evidence="3" id="KW-1185">Reference proteome</keyword>
<evidence type="ECO:0000256" key="1">
    <source>
        <dbReference type="SAM" id="Phobius"/>
    </source>
</evidence>
<evidence type="ECO:0000313" key="3">
    <source>
        <dbReference type="Proteomes" id="UP001597546"/>
    </source>
</evidence>
<comment type="caution">
    <text evidence="2">The sequence shown here is derived from an EMBL/GenBank/DDBJ whole genome shotgun (WGS) entry which is preliminary data.</text>
</comment>
<proteinExistence type="predicted"/>
<evidence type="ECO:0008006" key="4">
    <source>
        <dbReference type="Google" id="ProtNLM"/>
    </source>
</evidence>
<dbReference type="InterPro" id="IPR036249">
    <property type="entry name" value="Thioredoxin-like_sf"/>
</dbReference>